<dbReference type="RefSeq" id="WP_277578743.1">
    <property type="nucleotide sequence ID" value="NZ_JANRMI010000003.1"/>
</dbReference>
<keyword evidence="3 4" id="KW-0408">Iron</keyword>
<dbReference type="PANTHER" id="PTHR33751:SF1">
    <property type="entry name" value="CBB3-TYPE CYTOCHROME C OXIDASE SUBUNIT FIXP"/>
    <property type="match status" value="1"/>
</dbReference>
<evidence type="ECO:0000256" key="1">
    <source>
        <dbReference type="ARBA" id="ARBA00022617"/>
    </source>
</evidence>
<dbReference type="InterPro" id="IPR009056">
    <property type="entry name" value="Cyt_c-like_dom"/>
</dbReference>
<evidence type="ECO:0000256" key="3">
    <source>
        <dbReference type="ARBA" id="ARBA00023004"/>
    </source>
</evidence>
<dbReference type="Pfam" id="PF00034">
    <property type="entry name" value="Cytochrom_C"/>
    <property type="match status" value="1"/>
</dbReference>
<keyword evidence="1 4" id="KW-0349">Heme</keyword>
<dbReference type="PROSITE" id="PS51007">
    <property type="entry name" value="CYTC"/>
    <property type="match status" value="1"/>
</dbReference>
<feature type="domain" description="Cytochrome c" evidence="6">
    <location>
        <begin position="71"/>
        <end position="158"/>
    </location>
</feature>
<proteinExistence type="predicted"/>
<feature type="transmembrane region" description="Helical" evidence="5">
    <location>
        <begin position="12"/>
        <end position="32"/>
    </location>
</feature>
<keyword evidence="5" id="KW-0472">Membrane</keyword>
<dbReference type="InterPro" id="IPR036909">
    <property type="entry name" value="Cyt_c-like_dom_sf"/>
</dbReference>
<dbReference type="Gene3D" id="1.10.760.10">
    <property type="entry name" value="Cytochrome c-like domain"/>
    <property type="match status" value="1"/>
</dbReference>
<keyword evidence="5" id="KW-0812">Transmembrane</keyword>
<protein>
    <submittedName>
        <fullName evidence="7">Cytochrome c</fullName>
    </submittedName>
</protein>
<sequence length="177" mass="19309">MSENRDHYNRGGLLAFGFTMVFVFAFFFYIVVVNKGVDLGENVVDPTTIKADAGPAFDITTVKEPWVSSPELVTYGKKVFMTNCAMCHGNEGKGDGAAGQALNPKPRNFVEGKWTQGEGIIAHFKVLQHGIAGSSMAAYAHFKPADRWAVLQFIESITNNKSKDDPAKVAEFAKTAQ</sequence>
<evidence type="ECO:0000256" key="4">
    <source>
        <dbReference type="PROSITE-ProRule" id="PRU00433"/>
    </source>
</evidence>
<keyword evidence="8" id="KW-1185">Reference proteome</keyword>
<evidence type="ECO:0000313" key="8">
    <source>
        <dbReference type="Proteomes" id="UP001152321"/>
    </source>
</evidence>
<dbReference type="PANTHER" id="PTHR33751">
    <property type="entry name" value="CBB3-TYPE CYTOCHROME C OXIDASE SUBUNIT FIXP"/>
    <property type="match status" value="1"/>
</dbReference>
<dbReference type="InterPro" id="IPR050597">
    <property type="entry name" value="Cytochrome_c_Oxidase_Subunit"/>
</dbReference>
<gene>
    <name evidence="7" type="ORF">NWE73_12880</name>
</gene>
<name>A0ABT6DK73_9BACT</name>
<evidence type="ECO:0000313" key="7">
    <source>
        <dbReference type="EMBL" id="MDG0817268.1"/>
    </source>
</evidence>
<evidence type="ECO:0000259" key="6">
    <source>
        <dbReference type="PROSITE" id="PS51007"/>
    </source>
</evidence>
<keyword evidence="2 4" id="KW-0479">Metal-binding</keyword>
<keyword evidence="5" id="KW-1133">Transmembrane helix</keyword>
<dbReference type="Proteomes" id="UP001152321">
    <property type="component" value="Unassembled WGS sequence"/>
</dbReference>
<dbReference type="EMBL" id="JANRMI010000003">
    <property type="protein sequence ID" value="MDG0817268.1"/>
    <property type="molecule type" value="Genomic_DNA"/>
</dbReference>
<evidence type="ECO:0000256" key="2">
    <source>
        <dbReference type="ARBA" id="ARBA00022723"/>
    </source>
</evidence>
<comment type="caution">
    <text evidence="7">The sequence shown here is derived from an EMBL/GenBank/DDBJ whole genome shotgun (WGS) entry which is preliminary data.</text>
</comment>
<accession>A0ABT6DK73</accession>
<organism evidence="7 8">
    <name type="scientific">Bdellovibrio svalbardensis</name>
    <dbReference type="NCBI Taxonomy" id="2972972"/>
    <lineage>
        <taxon>Bacteria</taxon>
        <taxon>Pseudomonadati</taxon>
        <taxon>Bdellovibrionota</taxon>
        <taxon>Bdellovibrionia</taxon>
        <taxon>Bdellovibrionales</taxon>
        <taxon>Pseudobdellovibrionaceae</taxon>
        <taxon>Bdellovibrio</taxon>
    </lineage>
</organism>
<evidence type="ECO:0000256" key="5">
    <source>
        <dbReference type="SAM" id="Phobius"/>
    </source>
</evidence>
<reference evidence="7" key="1">
    <citation type="submission" date="2022-08" db="EMBL/GenBank/DDBJ databases">
        <title>Novel Bdellovibrio Species Isolated from Svalbard: Designation Bdellovibrio svalbardensis.</title>
        <authorList>
            <person name="Mitchell R.J."/>
            <person name="Choi S.Y."/>
        </authorList>
    </citation>
    <scope>NUCLEOTIDE SEQUENCE</scope>
    <source>
        <strain evidence="7">PAP01</strain>
    </source>
</reference>
<dbReference type="SUPFAM" id="SSF46626">
    <property type="entry name" value="Cytochrome c"/>
    <property type="match status" value="1"/>
</dbReference>